<evidence type="ECO:0000313" key="1">
    <source>
        <dbReference type="EMBL" id="KAJ1353228.1"/>
    </source>
</evidence>
<evidence type="ECO:0000313" key="2">
    <source>
        <dbReference type="Proteomes" id="UP001196413"/>
    </source>
</evidence>
<reference evidence="1" key="1">
    <citation type="submission" date="2021-06" db="EMBL/GenBank/DDBJ databases">
        <title>Parelaphostrongylus tenuis whole genome reference sequence.</title>
        <authorList>
            <person name="Garwood T.J."/>
            <person name="Larsen P.A."/>
            <person name="Fountain-Jones N.M."/>
            <person name="Garbe J.R."/>
            <person name="Macchietto M.G."/>
            <person name="Kania S.A."/>
            <person name="Gerhold R.W."/>
            <person name="Richards J.E."/>
            <person name="Wolf T.M."/>
        </authorList>
    </citation>
    <scope>NUCLEOTIDE SEQUENCE</scope>
    <source>
        <strain evidence="1">MNPRO001-30</strain>
        <tissue evidence="1">Meninges</tissue>
    </source>
</reference>
<gene>
    <name evidence="1" type="ORF">KIN20_009822</name>
</gene>
<dbReference type="Proteomes" id="UP001196413">
    <property type="component" value="Unassembled WGS sequence"/>
</dbReference>
<name>A0AAD5MA34_PARTN</name>
<comment type="caution">
    <text evidence="1">The sequence shown here is derived from an EMBL/GenBank/DDBJ whole genome shotgun (WGS) entry which is preliminary data.</text>
</comment>
<dbReference type="AlphaFoldDB" id="A0AAD5MA34"/>
<accession>A0AAD5MA34</accession>
<dbReference type="EMBL" id="JAHQIW010001647">
    <property type="protein sequence ID" value="KAJ1353228.1"/>
    <property type="molecule type" value="Genomic_DNA"/>
</dbReference>
<protein>
    <submittedName>
        <fullName evidence="1">Uncharacterized protein</fullName>
    </submittedName>
</protein>
<proteinExistence type="predicted"/>
<sequence>MAKRRVHKCDSMNMAVMPPTVSDYITTGHTIIEQHGNPKDHQSNLRDSFIVNLCHKMPDSCDLLTATAKMR</sequence>
<keyword evidence="2" id="KW-1185">Reference proteome</keyword>
<organism evidence="1 2">
    <name type="scientific">Parelaphostrongylus tenuis</name>
    <name type="common">Meningeal worm</name>
    <dbReference type="NCBI Taxonomy" id="148309"/>
    <lineage>
        <taxon>Eukaryota</taxon>
        <taxon>Metazoa</taxon>
        <taxon>Ecdysozoa</taxon>
        <taxon>Nematoda</taxon>
        <taxon>Chromadorea</taxon>
        <taxon>Rhabditida</taxon>
        <taxon>Rhabditina</taxon>
        <taxon>Rhabditomorpha</taxon>
        <taxon>Strongyloidea</taxon>
        <taxon>Metastrongylidae</taxon>
        <taxon>Parelaphostrongylus</taxon>
    </lineage>
</organism>